<keyword evidence="5 7" id="KW-1133">Transmembrane helix</keyword>
<accession>A0A285D377</accession>
<keyword evidence="3" id="KW-1003">Cell membrane</keyword>
<comment type="similarity">
    <text evidence="2">Belongs to the polysaccharide synthase family.</text>
</comment>
<evidence type="ECO:0000256" key="2">
    <source>
        <dbReference type="ARBA" id="ARBA00007430"/>
    </source>
</evidence>
<dbReference type="GO" id="GO:0005886">
    <property type="term" value="C:plasma membrane"/>
    <property type="evidence" value="ECO:0007669"/>
    <property type="project" value="UniProtKB-SubCell"/>
</dbReference>
<feature type="transmembrane region" description="Helical" evidence="7">
    <location>
        <begin position="222"/>
        <end position="239"/>
    </location>
</feature>
<feature type="transmembrane region" description="Helical" evidence="7">
    <location>
        <begin position="182"/>
        <end position="201"/>
    </location>
</feature>
<evidence type="ECO:0000256" key="3">
    <source>
        <dbReference type="ARBA" id="ARBA00022475"/>
    </source>
</evidence>
<dbReference type="PANTHER" id="PTHR30250">
    <property type="entry name" value="PST FAMILY PREDICTED COLANIC ACID TRANSPORTER"/>
    <property type="match status" value="1"/>
</dbReference>
<evidence type="ECO:0000256" key="4">
    <source>
        <dbReference type="ARBA" id="ARBA00022692"/>
    </source>
</evidence>
<feature type="transmembrane region" description="Helical" evidence="7">
    <location>
        <begin position="334"/>
        <end position="357"/>
    </location>
</feature>
<dbReference type="AlphaFoldDB" id="A0A285D377"/>
<evidence type="ECO:0000313" key="9">
    <source>
        <dbReference type="Proteomes" id="UP000219467"/>
    </source>
</evidence>
<organism evidence="8 9">
    <name type="scientific">Cereibacter ovatus</name>
    <dbReference type="NCBI Taxonomy" id="439529"/>
    <lineage>
        <taxon>Bacteria</taxon>
        <taxon>Pseudomonadati</taxon>
        <taxon>Pseudomonadota</taxon>
        <taxon>Alphaproteobacteria</taxon>
        <taxon>Rhodobacterales</taxon>
        <taxon>Paracoccaceae</taxon>
        <taxon>Cereibacter</taxon>
    </lineage>
</organism>
<dbReference type="InterPro" id="IPR050833">
    <property type="entry name" value="Poly_Biosynth_Transport"/>
</dbReference>
<feature type="transmembrane region" description="Helical" evidence="7">
    <location>
        <begin position="304"/>
        <end position="328"/>
    </location>
</feature>
<evidence type="ECO:0000256" key="6">
    <source>
        <dbReference type="ARBA" id="ARBA00023136"/>
    </source>
</evidence>
<comment type="subcellular location">
    <subcellularLocation>
        <location evidence="1">Cell membrane</location>
        <topology evidence="1">Multi-pass membrane protein</topology>
    </subcellularLocation>
</comment>
<keyword evidence="9" id="KW-1185">Reference proteome</keyword>
<name>A0A285D377_9RHOB</name>
<reference evidence="9" key="1">
    <citation type="submission" date="2017-08" db="EMBL/GenBank/DDBJ databases">
        <authorList>
            <person name="Varghese N."/>
            <person name="Submissions S."/>
        </authorList>
    </citation>
    <scope>NUCLEOTIDE SEQUENCE [LARGE SCALE GENOMIC DNA]</scope>
    <source>
        <strain evidence="9">JA234</strain>
    </source>
</reference>
<dbReference type="PANTHER" id="PTHR30250:SF10">
    <property type="entry name" value="LIPOPOLYSACCHARIDE BIOSYNTHESIS PROTEIN WZXC"/>
    <property type="match status" value="1"/>
</dbReference>
<proteinExistence type="inferred from homology"/>
<sequence>MKTKFSRFLSDEGLRARAMRGSALTVLDVGGANLLRLVSNLILTRLLFPEAFGLMAVVQVFLSGLQMFSDIGITTSILQNRRGDDPAFLNTAWTMQILRGFGLWLGACALAWPAAALYDAPILMLLLPVAGLQAVITGFATTKTAEANRHLRLGRQTVLNLGWQTAGIAVTALFAWWLESVWALVIGGLITVALRTVHMHITLPGTPNRLHWDWEIVREMVGFGRFIFLGTLASFFINQSDKLLLGMFVTLAQLGIYNVGYFLGAAPLLVTKALSGKVIVPLYRMRSPAESRENRAKVLRARRLLIAGSLALTVPFSLGGPPLIGLLYDPRYAMAGAVVSLAALSVVPQIVFASYGGMLLAHGDSRRHFHLVMLTALLQVAFLFAGIWLFGVVGAVLAPGVAWLTAYPVISRYARIYNADDRWGEAVLLALGLGLNGYACYLHAADIAAWLP</sequence>
<dbReference type="EMBL" id="OAOQ01000021">
    <property type="protein sequence ID" value="SNX74271.1"/>
    <property type="molecule type" value="Genomic_DNA"/>
</dbReference>
<keyword evidence="6 7" id="KW-0472">Membrane</keyword>
<dbReference type="RefSeq" id="WP_097031618.1">
    <property type="nucleotide sequence ID" value="NZ_OAOQ01000021.1"/>
</dbReference>
<feature type="transmembrane region" description="Helical" evidence="7">
    <location>
        <begin position="97"/>
        <end position="116"/>
    </location>
</feature>
<keyword evidence="4 7" id="KW-0812">Transmembrane</keyword>
<dbReference type="Proteomes" id="UP000219467">
    <property type="component" value="Unassembled WGS sequence"/>
</dbReference>
<feature type="transmembrane region" description="Helical" evidence="7">
    <location>
        <begin position="426"/>
        <end position="451"/>
    </location>
</feature>
<gene>
    <name evidence="8" type="ORF">SAMN05878503_12111</name>
</gene>
<dbReference type="Pfam" id="PF13440">
    <property type="entry name" value="Polysacc_synt_3"/>
    <property type="match status" value="1"/>
</dbReference>
<evidence type="ECO:0000313" key="8">
    <source>
        <dbReference type="EMBL" id="SNX74271.1"/>
    </source>
</evidence>
<dbReference type="OrthoDB" id="7605542at2"/>
<evidence type="ECO:0000256" key="5">
    <source>
        <dbReference type="ARBA" id="ARBA00022989"/>
    </source>
</evidence>
<evidence type="ECO:0000256" key="1">
    <source>
        <dbReference type="ARBA" id="ARBA00004651"/>
    </source>
</evidence>
<protein>
    <submittedName>
        <fullName evidence="8">O-antigen/teichoic acid export membrane protein</fullName>
    </submittedName>
</protein>
<evidence type="ECO:0000256" key="7">
    <source>
        <dbReference type="SAM" id="Phobius"/>
    </source>
</evidence>
<feature type="transmembrane region" description="Helical" evidence="7">
    <location>
        <begin position="122"/>
        <end position="145"/>
    </location>
</feature>